<dbReference type="AlphaFoldDB" id="M5G7A1"/>
<feature type="region of interest" description="Disordered" evidence="2">
    <location>
        <begin position="1"/>
        <end position="43"/>
    </location>
</feature>
<evidence type="ECO:0000256" key="2">
    <source>
        <dbReference type="SAM" id="MobiDB-lite"/>
    </source>
</evidence>
<dbReference type="STRING" id="1858805.M5G7A1"/>
<dbReference type="PANTHER" id="PTHR23189">
    <property type="entry name" value="RNA RECOGNITION MOTIF-CONTAINING"/>
    <property type="match status" value="1"/>
</dbReference>
<feature type="domain" description="Mei2-like C-terminal RNA recognition motif" evidence="3">
    <location>
        <begin position="93"/>
        <end position="189"/>
    </location>
</feature>
<evidence type="ECO:0000313" key="5">
    <source>
        <dbReference type="Proteomes" id="UP000030653"/>
    </source>
</evidence>
<dbReference type="Gene3D" id="3.30.70.330">
    <property type="match status" value="1"/>
</dbReference>
<sequence>MTWPLPLRLPTPPLSASTTFSGGSSGADSPEFFIPTQTPPRRQGRVVHGTPGAQAAHAYLPAAARSVLEVLREPPPERNKLDLNRIREGLDTRTTVMLKNVPNKMTDKHLMAFIDTVTPKSYSFLYLRMDFENHCNVGYAFVNFMDVDSLLRFAETKLGKKWGMFNSEKVLNMSYANYQGKEALVEKFRNSGVMEEREAWRPKIFYSSGPRMGELEPFPRKFSSCRFGLPLRMLQFPTIIFVNSGRSKMVVPKASTPREPFIPPTMASPRFKSRIPSLNSLKNCNPHKAEFLSSMILFLDLLCFH</sequence>
<evidence type="ECO:0000259" key="3">
    <source>
        <dbReference type="Pfam" id="PF04059"/>
    </source>
</evidence>
<dbReference type="OrthoDB" id="417481at2759"/>
<evidence type="ECO:0000256" key="1">
    <source>
        <dbReference type="ARBA" id="ARBA00022884"/>
    </source>
</evidence>
<dbReference type="SUPFAM" id="SSF54928">
    <property type="entry name" value="RNA-binding domain, RBD"/>
    <property type="match status" value="1"/>
</dbReference>
<proteinExistence type="predicted"/>
<dbReference type="Proteomes" id="UP000030653">
    <property type="component" value="Unassembled WGS sequence"/>
</dbReference>
<keyword evidence="5" id="KW-1185">Reference proteome</keyword>
<dbReference type="RefSeq" id="XP_040630969.1">
    <property type="nucleotide sequence ID" value="XM_040776198.1"/>
</dbReference>
<accession>M5G7A1</accession>
<evidence type="ECO:0000313" key="4">
    <source>
        <dbReference type="EMBL" id="EJU04075.1"/>
    </source>
</evidence>
<dbReference type="InterPro" id="IPR012677">
    <property type="entry name" value="Nucleotide-bd_a/b_plait_sf"/>
</dbReference>
<dbReference type="EMBL" id="JH795858">
    <property type="protein sequence ID" value="EJU04075.1"/>
    <property type="molecule type" value="Genomic_DNA"/>
</dbReference>
<reference evidence="4 5" key="1">
    <citation type="journal article" date="2012" name="Science">
        <title>The Paleozoic origin of enzymatic lignin decomposition reconstructed from 31 fungal genomes.</title>
        <authorList>
            <person name="Floudas D."/>
            <person name="Binder M."/>
            <person name="Riley R."/>
            <person name="Barry K."/>
            <person name="Blanchette R.A."/>
            <person name="Henrissat B."/>
            <person name="Martinez A.T."/>
            <person name="Otillar R."/>
            <person name="Spatafora J.W."/>
            <person name="Yadav J.S."/>
            <person name="Aerts A."/>
            <person name="Benoit I."/>
            <person name="Boyd A."/>
            <person name="Carlson A."/>
            <person name="Copeland A."/>
            <person name="Coutinho P.M."/>
            <person name="de Vries R.P."/>
            <person name="Ferreira P."/>
            <person name="Findley K."/>
            <person name="Foster B."/>
            <person name="Gaskell J."/>
            <person name="Glotzer D."/>
            <person name="Gorecki P."/>
            <person name="Heitman J."/>
            <person name="Hesse C."/>
            <person name="Hori C."/>
            <person name="Igarashi K."/>
            <person name="Jurgens J.A."/>
            <person name="Kallen N."/>
            <person name="Kersten P."/>
            <person name="Kohler A."/>
            <person name="Kuees U."/>
            <person name="Kumar T.K.A."/>
            <person name="Kuo A."/>
            <person name="LaButti K."/>
            <person name="Larrondo L.F."/>
            <person name="Lindquist E."/>
            <person name="Ling A."/>
            <person name="Lombard V."/>
            <person name="Lucas S."/>
            <person name="Lundell T."/>
            <person name="Martin R."/>
            <person name="McLaughlin D.J."/>
            <person name="Morgenstern I."/>
            <person name="Morin E."/>
            <person name="Murat C."/>
            <person name="Nagy L.G."/>
            <person name="Nolan M."/>
            <person name="Ohm R.A."/>
            <person name="Patyshakuliyeva A."/>
            <person name="Rokas A."/>
            <person name="Ruiz-Duenas F.J."/>
            <person name="Sabat G."/>
            <person name="Salamov A."/>
            <person name="Samejima M."/>
            <person name="Schmutz J."/>
            <person name="Slot J.C."/>
            <person name="St John F."/>
            <person name="Stenlid J."/>
            <person name="Sun H."/>
            <person name="Sun S."/>
            <person name="Syed K."/>
            <person name="Tsang A."/>
            <person name="Wiebenga A."/>
            <person name="Young D."/>
            <person name="Pisabarro A."/>
            <person name="Eastwood D.C."/>
            <person name="Martin F."/>
            <person name="Cullen D."/>
            <person name="Grigoriev I.V."/>
            <person name="Hibbett D.S."/>
        </authorList>
    </citation>
    <scope>NUCLEOTIDE SEQUENCE [LARGE SCALE GENOMIC DNA]</scope>
    <source>
        <strain evidence="4 5">DJM-731 SS1</strain>
    </source>
</reference>
<dbReference type="Pfam" id="PF04059">
    <property type="entry name" value="RRM_2"/>
    <property type="match status" value="1"/>
</dbReference>
<dbReference type="GeneID" id="63691260"/>
<protein>
    <recommendedName>
        <fullName evidence="3">Mei2-like C-terminal RNA recognition motif domain-containing protein</fullName>
    </recommendedName>
</protein>
<gene>
    <name evidence="4" type="ORF">DACRYDRAFT_76394</name>
</gene>
<keyword evidence="1" id="KW-0694">RNA-binding</keyword>
<organism evidence="4 5">
    <name type="scientific">Dacryopinax primogenitus (strain DJM 731)</name>
    <name type="common">Brown rot fungus</name>
    <dbReference type="NCBI Taxonomy" id="1858805"/>
    <lineage>
        <taxon>Eukaryota</taxon>
        <taxon>Fungi</taxon>
        <taxon>Dikarya</taxon>
        <taxon>Basidiomycota</taxon>
        <taxon>Agaricomycotina</taxon>
        <taxon>Dacrymycetes</taxon>
        <taxon>Dacrymycetales</taxon>
        <taxon>Dacrymycetaceae</taxon>
        <taxon>Dacryopinax</taxon>
    </lineage>
</organism>
<dbReference type="GO" id="GO:0003723">
    <property type="term" value="F:RNA binding"/>
    <property type="evidence" value="ECO:0007669"/>
    <property type="project" value="UniProtKB-KW"/>
</dbReference>
<feature type="compositionally biased region" description="Low complexity" evidence="2">
    <location>
        <begin position="14"/>
        <end position="29"/>
    </location>
</feature>
<dbReference type="InterPro" id="IPR007201">
    <property type="entry name" value="Mei2-like_Rrm_C"/>
</dbReference>
<dbReference type="InterPro" id="IPR035979">
    <property type="entry name" value="RBD_domain_sf"/>
</dbReference>
<name>M5G7A1_DACPD</name>
<dbReference type="HOGENOM" id="CLU_912223_0_0_1"/>